<dbReference type="NCBIfam" id="TIGR03915">
    <property type="entry name" value="SAM_7_link_chp"/>
    <property type="match status" value="1"/>
</dbReference>
<dbReference type="RefSeq" id="WP_156700357.1">
    <property type="nucleotide sequence ID" value="NZ_CACRUP010000003.1"/>
</dbReference>
<dbReference type="EMBL" id="CACRUP010000003">
    <property type="protein sequence ID" value="VYT72212.1"/>
    <property type="molecule type" value="Genomic_DNA"/>
</dbReference>
<feature type="domain" description="DUF4130" evidence="1">
    <location>
        <begin position="81"/>
        <end position="236"/>
    </location>
</feature>
<dbReference type="AlphaFoldDB" id="A0A6N2Z4V2"/>
<dbReference type="InterPro" id="IPR023875">
    <property type="entry name" value="DNA_repair_put"/>
</dbReference>
<evidence type="ECO:0000259" key="1">
    <source>
        <dbReference type="Pfam" id="PF13566"/>
    </source>
</evidence>
<sequence length="241" mass="29188">MIYVYDGSFEGLLTVIFDSYKVLEDLDYIVKKDEQINFFKDRINCLTDLEKAERVKKSVIKNFSYSFYNNILMVFSSCHEKKELAIARTLKKLYVKGFYYLESADEDVILFRNILKRVSGEIHSYKGLLRFDEMDGFLFAKFKPENDILFYIFKHFKKRLVKEKFIIADTRRNRAVIYDGEKAEFFDYKMTDNFKIEDNYVELWRVFYDAIAIEERKNEKLRTKNMPKKYWNNLPEINRFN</sequence>
<proteinExistence type="predicted"/>
<dbReference type="Pfam" id="PF13566">
    <property type="entry name" value="DUF4130"/>
    <property type="match status" value="1"/>
</dbReference>
<name>A0A6N2Z4V2_9FIRM</name>
<organism evidence="2">
    <name type="scientific">Peptoniphilus gorbachii</name>
    <dbReference type="NCBI Taxonomy" id="411567"/>
    <lineage>
        <taxon>Bacteria</taxon>
        <taxon>Bacillati</taxon>
        <taxon>Bacillota</taxon>
        <taxon>Tissierellia</taxon>
        <taxon>Tissierellales</taxon>
        <taxon>Peptoniphilaceae</taxon>
        <taxon>Peptoniphilus</taxon>
    </lineage>
</organism>
<reference evidence="2" key="1">
    <citation type="submission" date="2019-11" db="EMBL/GenBank/DDBJ databases">
        <authorList>
            <person name="Feng L."/>
        </authorList>
    </citation>
    <scope>NUCLEOTIDE SEQUENCE</scope>
    <source>
        <strain evidence="2">PgorbachiiLFYP46</strain>
    </source>
</reference>
<accession>A0A6N2Z4V2</accession>
<dbReference type="InterPro" id="IPR025404">
    <property type="entry name" value="DUF4130"/>
</dbReference>
<gene>
    <name evidence="2" type="ORF">PGLFYP46_00889</name>
</gene>
<protein>
    <recommendedName>
        <fullName evidence="1">DUF4130 domain-containing protein</fullName>
    </recommendedName>
</protein>
<evidence type="ECO:0000313" key="2">
    <source>
        <dbReference type="EMBL" id="VYT72212.1"/>
    </source>
</evidence>